<protein>
    <submittedName>
        <fullName evidence="1">Uncharacterized protein</fullName>
    </submittedName>
</protein>
<dbReference type="AlphaFoldDB" id="A0A1R4EIP7"/>
<dbReference type="STRING" id="1945520.A1019T_02323"/>
<organism evidence="1 2">
    <name type="scientific">Psychrobacter pasteurii</name>
    <dbReference type="NCBI Taxonomy" id="1945520"/>
    <lineage>
        <taxon>Bacteria</taxon>
        <taxon>Pseudomonadati</taxon>
        <taxon>Pseudomonadota</taxon>
        <taxon>Gammaproteobacteria</taxon>
        <taxon>Moraxellales</taxon>
        <taxon>Moraxellaceae</taxon>
        <taxon>Psychrobacter</taxon>
    </lineage>
</organism>
<gene>
    <name evidence="1" type="ORF">A1019T_02323</name>
</gene>
<name>A0A1R4EIP7_9GAMM</name>
<dbReference type="EMBL" id="FUGD01000140">
    <property type="protein sequence ID" value="SJM38333.1"/>
    <property type="molecule type" value="Genomic_DNA"/>
</dbReference>
<evidence type="ECO:0000313" key="2">
    <source>
        <dbReference type="Proteomes" id="UP000188169"/>
    </source>
</evidence>
<dbReference type="RefSeq" id="WP_077449685.1">
    <property type="nucleotide sequence ID" value="NZ_FUGD01000140.1"/>
</dbReference>
<proteinExistence type="predicted"/>
<keyword evidence="2" id="KW-1185">Reference proteome</keyword>
<accession>A0A1R4EIP7</accession>
<dbReference type="OrthoDB" id="6658193at2"/>
<evidence type="ECO:0000313" key="1">
    <source>
        <dbReference type="EMBL" id="SJM38333.1"/>
    </source>
</evidence>
<reference evidence="2" key="1">
    <citation type="submission" date="2017-02" db="EMBL/GenBank/DDBJ databases">
        <authorList>
            <person name="Mornico D."/>
        </authorList>
    </citation>
    <scope>NUCLEOTIDE SEQUENCE [LARGE SCALE GENOMIC DNA]</scope>
</reference>
<dbReference type="Proteomes" id="UP000188169">
    <property type="component" value="Unassembled WGS sequence"/>
</dbReference>
<sequence>MSILIRLTTGTELATYEGCALALTLASFGQQVQLMLGSSVFGILMQPESRLHGMIKSLDLYDIPPAWLPEDVFSSWLFGMVPEEVSTQMDFIPEDFDSNQFDQVFSF</sequence>